<reference evidence="2" key="1">
    <citation type="submission" date="2016-11" db="EMBL/GenBank/DDBJ databases">
        <authorList>
            <person name="Varghese N."/>
            <person name="Submissions S."/>
        </authorList>
    </citation>
    <scope>NUCLEOTIDE SEQUENCE [LARGE SCALE GENOMIC DNA]</scope>
    <source>
        <strain evidence="2">DSM 17957</strain>
    </source>
</reference>
<evidence type="ECO:0000313" key="2">
    <source>
        <dbReference type="Proteomes" id="UP000184536"/>
    </source>
</evidence>
<organism evidence="1 2">
    <name type="scientific">Geosporobacter subterraneus DSM 17957</name>
    <dbReference type="NCBI Taxonomy" id="1121919"/>
    <lineage>
        <taxon>Bacteria</taxon>
        <taxon>Bacillati</taxon>
        <taxon>Bacillota</taxon>
        <taxon>Clostridia</taxon>
        <taxon>Peptostreptococcales</taxon>
        <taxon>Thermotaleaceae</taxon>
        <taxon>Geosporobacter</taxon>
    </lineage>
</organism>
<proteinExistence type="predicted"/>
<accession>A0A1M6DRW4</accession>
<dbReference type="Proteomes" id="UP000184536">
    <property type="component" value="Unassembled WGS sequence"/>
</dbReference>
<dbReference type="OrthoDB" id="1956735at2"/>
<dbReference type="STRING" id="1121919.SAMN02745975_00549"/>
<evidence type="ECO:0000313" key="1">
    <source>
        <dbReference type="EMBL" id="SHI75859.1"/>
    </source>
</evidence>
<gene>
    <name evidence="1" type="ORF">SAMN02745975_00549</name>
</gene>
<sequence>MDIGDKVFIFDLGSDLYCKTGVIIAIDGETAVVMVQQRQRRGKDCIVDRFRMDKLYRKMA</sequence>
<name>A0A1M6DRW4_9FIRM</name>
<protein>
    <submittedName>
        <fullName evidence="1">Uncharacterized protein</fullName>
    </submittedName>
</protein>
<dbReference type="EMBL" id="FQZV01000006">
    <property type="protein sequence ID" value="SHI75859.1"/>
    <property type="molecule type" value="Genomic_DNA"/>
</dbReference>
<keyword evidence="2" id="KW-1185">Reference proteome</keyword>
<dbReference type="AlphaFoldDB" id="A0A1M6DRW4"/>